<gene>
    <name evidence="5" type="ORF">QYS48_05875</name>
</gene>
<dbReference type="AlphaFoldDB" id="A0AA49JAF1"/>
<keyword evidence="3" id="KW-1133">Transmembrane helix</keyword>
<evidence type="ECO:0000313" key="6">
    <source>
        <dbReference type="Proteomes" id="UP001244443"/>
    </source>
</evidence>
<dbReference type="EMBL" id="CP129970">
    <property type="protein sequence ID" value="WKK86474.2"/>
    <property type="molecule type" value="Genomic_DNA"/>
</dbReference>
<protein>
    <submittedName>
        <fullName evidence="5">DnaJ domain-containing protein</fullName>
    </submittedName>
</protein>
<feature type="transmembrane region" description="Helical" evidence="3">
    <location>
        <begin position="251"/>
        <end position="269"/>
    </location>
</feature>
<dbReference type="PANTHER" id="PTHR43096:SF52">
    <property type="entry name" value="DNAJ HOMOLOG 1, MITOCHONDRIAL-RELATED"/>
    <property type="match status" value="1"/>
</dbReference>
<keyword evidence="3" id="KW-0812">Transmembrane</keyword>
<evidence type="ECO:0000256" key="2">
    <source>
        <dbReference type="SAM" id="MobiDB-lite"/>
    </source>
</evidence>
<dbReference type="PANTHER" id="PTHR43096">
    <property type="entry name" value="DNAJ HOMOLOG 1, MITOCHONDRIAL-RELATED"/>
    <property type="match status" value="1"/>
</dbReference>
<sequence>MSKNHLTYNQAIEILELQQNATTDEIKLAYRRLAKKYHPDIYKLDNGEKFKSISQAYEFLNQNPYPPIQSLKNSRPNSGSHSKHEYRKRAYFEKKRKKQAEEKAQKEQMFKWLFKKIKPILIIFLLFNITLAIDFLRPYQNQKVRVIKIKTDYFRSRNYSSTKKVYDYALLLDNGNKFRIGTNEISVINIGKTLELKRTSIFQEPIKLKISDDNYLIPEYGLFQIFGLLIPVNLLLIIVFFRFLKNNDIKLTIALLLIITTLIQLFLFIL</sequence>
<keyword evidence="1" id="KW-0143">Chaperone</keyword>
<dbReference type="InterPro" id="IPR036869">
    <property type="entry name" value="J_dom_sf"/>
</dbReference>
<dbReference type="Gene3D" id="1.10.287.110">
    <property type="entry name" value="DnaJ domain"/>
    <property type="match status" value="1"/>
</dbReference>
<dbReference type="InterPro" id="IPR001623">
    <property type="entry name" value="DnaJ_domain"/>
</dbReference>
<keyword evidence="6" id="KW-1185">Reference proteome</keyword>
<feature type="region of interest" description="Disordered" evidence="2">
    <location>
        <begin position="68"/>
        <end position="91"/>
    </location>
</feature>
<keyword evidence="3" id="KW-0472">Membrane</keyword>
<dbReference type="Pfam" id="PF00226">
    <property type="entry name" value="DnaJ"/>
    <property type="match status" value="1"/>
</dbReference>
<reference evidence="5" key="1">
    <citation type="submission" date="2023-08" db="EMBL/GenBank/DDBJ databases">
        <title>Comparative genomics and taxonomic characterization of three novel marine species of genus Marivirga.</title>
        <authorList>
            <person name="Muhammad N."/>
            <person name="Kim S.-G."/>
        </authorList>
    </citation>
    <scope>NUCLEOTIDE SEQUENCE [LARGE SCALE GENOMIC DNA]</scope>
    <source>
        <strain evidence="5">ABR2-2</strain>
    </source>
</reference>
<dbReference type="GO" id="GO:0005737">
    <property type="term" value="C:cytoplasm"/>
    <property type="evidence" value="ECO:0007669"/>
    <property type="project" value="TreeGrafter"/>
</dbReference>
<proteinExistence type="predicted"/>
<dbReference type="GO" id="GO:0051082">
    <property type="term" value="F:unfolded protein binding"/>
    <property type="evidence" value="ECO:0007669"/>
    <property type="project" value="TreeGrafter"/>
</dbReference>
<dbReference type="SMART" id="SM00271">
    <property type="entry name" value="DnaJ"/>
    <property type="match status" value="1"/>
</dbReference>
<evidence type="ECO:0000256" key="3">
    <source>
        <dbReference type="SAM" id="Phobius"/>
    </source>
</evidence>
<evidence type="ECO:0000313" key="5">
    <source>
        <dbReference type="EMBL" id="WKK86474.2"/>
    </source>
</evidence>
<evidence type="ECO:0000256" key="1">
    <source>
        <dbReference type="ARBA" id="ARBA00023186"/>
    </source>
</evidence>
<dbReference type="Proteomes" id="UP001244443">
    <property type="component" value="Chromosome"/>
</dbReference>
<dbReference type="CDD" id="cd06257">
    <property type="entry name" value="DnaJ"/>
    <property type="match status" value="1"/>
</dbReference>
<dbReference type="SUPFAM" id="SSF46565">
    <property type="entry name" value="Chaperone J-domain"/>
    <property type="match status" value="1"/>
</dbReference>
<accession>A0AA49JAF1</accession>
<dbReference type="RefSeq" id="WP_308358096.1">
    <property type="nucleotide sequence ID" value="NZ_CP129970.2"/>
</dbReference>
<feature type="compositionally biased region" description="Polar residues" evidence="2">
    <location>
        <begin position="70"/>
        <end position="80"/>
    </location>
</feature>
<feature type="transmembrane region" description="Helical" evidence="3">
    <location>
        <begin position="119"/>
        <end position="136"/>
    </location>
</feature>
<feature type="transmembrane region" description="Helical" evidence="3">
    <location>
        <begin position="222"/>
        <end position="244"/>
    </location>
</feature>
<dbReference type="PROSITE" id="PS50076">
    <property type="entry name" value="DNAJ_2"/>
    <property type="match status" value="1"/>
</dbReference>
<organism evidence="5 6">
    <name type="scientific">Marivirga arenosa</name>
    <dbReference type="NCBI Taxonomy" id="3059076"/>
    <lineage>
        <taxon>Bacteria</taxon>
        <taxon>Pseudomonadati</taxon>
        <taxon>Bacteroidota</taxon>
        <taxon>Cytophagia</taxon>
        <taxon>Cytophagales</taxon>
        <taxon>Marivirgaceae</taxon>
        <taxon>Marivirga</taxon>
    </lineage>
</organism>
<feature type="domain" description="J" evidence="4">
    <location>
        <begin position="10"/>
        <end position="90"/>
    </location>
</feature>
<dbReference type="GO" id="GO:0042026">
    <property type="term" value="P:protein refolding"/>
    <property type="evidence" value="ECO:0007669"/>
    <property type="project" value="TreeGrafter"/>
</dbReference>
<dbReference type="PRINTS" id="PR00625">
    <property type="entry name" value="JDOMAIN"/>
</dbReference>
<evidence type="ECO:0000259" key="4">
    <source>
        <dbReference type="PROSITE" id="PS50076"/>
    </source>
</evidence>
<name>A0AA49JAF1_9BACT</name>